<dbReference type="InterPro" id="IPR000030">
    <property type="entry name" value="PPE_dom"/>
</dbReference>
<feature type="domain" description="PPE" evidence="3">
    <location>
        <begin position="35"/>
        <end position="119"/>
    </location>
</feature>
<keyword evidence="5" id="KW-1185">Reference proteome</keyword>
<dbReference type="SUPFAM" id="SSF140459">
    <property type="entry name" value="PE/PPE dimer-like"/>
    <property type="match status" value="1"/>
</dbReference>
<feature type="compositionally biased region" description="Basic residues" evidence="2">
    <location>
        <begin position="201"/>
        <end position="215"/>
    </location>
</feature>
<dbReference type="Pfam" id="PF00823">
    <property type="entry name" value="PPE"/>
    <property type="match status" value="1"/>
</dbReference>
<dbReference type="InterPro" id="IPR038332">
    <property type="entry name" value="PPE_sf"/>
</dbReference>
<feature type="compositionally biased region" description="Polar residues" evidence="2">
    <location>
        <begin position="182"/>
        <end position="195"/>
    </location>
</feature>
<evidence type="ECO:0000256" key="1">
    <source>
        <dbReference type="ARBA" id="ARBA00010652"/>
    </source>
</evidence>
<feature type="region of interest" description="Disordered" evidence="2">
    <location>
        <begin position="167"/>
        <end position="222"/>
    </location>
</feature>
<gene>
    <name evidence="4" type="ORF">GCM10010470_18370</name>
</gene>
<protein>
    <recommendedName>
        <fullName evidence="3">PPE domain-containing protein</fullName>
    </recommendedName>
</protein>
<proteinExistence type="inferred from homology"/>
<evidence type="ECO:0000259" key="3">
    <source>
        <dbReference type="Pfam" id="PF00823"/>
    </source>
</evidence>
<dbReference type="RefSeq" id="WP_344679078.1">
    <property type="nucleotide sequence ID" value="NZ_BAAAUX010000010.1"/>
</dbReference>
<accession>A0ABN3V9Z7</accession>
<evidence type="ECO:0000256" key="2">
    <source>
        <dbReference type="SAM" id="MobiDB-lite"/>
    </source>
</evidence>
<evidence type="ECO:0000313" key="4">
    <source>
        <dbReference type="EMBL" id="GAA2784588.1"/>
    </source>
</evidence>
<reference evidence="4 5" key="1">
    <citation type="journal article" date="2019" name="Int. J. Syst. Evol. Microbiol.">
        <title>The Global Catalogue of Microorganisms (GCM) 10K type strain sequencing project: providing services to taxonomists for standard genome sequencing and annotation.</title>
        <authorList>
            <consortium name="The Broad Institute Genomics Platform"/>
            <consortium name="The Broad Institute Genome Sequencing Center for Infectious Disease"/>
            <person name="Wu L."/>
            <person name="Ma J."/>
        </authorList>
    </citation>
    <scope>NUCLEOTIDE SEQUENCE [LARGE SCALE GENOMIC DNA]</scope>
    <source>
        <strain evidence="4 5">JCM 9383</strain>
    </source>
</reference>
<comment type="caution">
    <text evidence="4">The sequence shown here is derived from an EMBL/GenBank/DDBJ whole genome shotgun (WGS) entry which is preliminary data.</text>
</comment>
<organism evidence="4 5">
    <name type="scientific">Saccharopolyspora taberi</name>
    <dbReference type="NCBI Taxonomy" id="60895"/>
    <lineage>
        <taxon>Bacteria</taxon>
        <taxon>Bacillati</taxon>
        <taxon>Actinomycetota</taxon>
        <taxon>Actinomycetes</taxon>
        <taxon>Pseudonocardiales</taxon>
        <taxon>Pseudonocardiaceae</taxon>
        <taxon>Saccharopolyspora</taxon>
    </lineage>
</organism>
<evidence type="ECO:0000313" key="5">
    <source>
        <dbReference type="Proteomes" id="UP001500979"/>
    </source>
</evidence>
<dbReference type="Gene3D" id="1.20.1260.20">
    <property type="entry name" value="PPE superfamily"/>
    <property type="match status" value="1"/>
</dbReference>
<sequence length="222" mass="23919">MISAFEAGVRSAERTITPDLRVSGVAGHLIHRWFHRGNGTGSARAAARAWREVAEHHDAAAAAIDDAIAKLGESGRGGAGLVAPLRRTVEACAVEAVVAAEAIDAQISCFHEAKDRVVDVGSEPPCLDLSAPIALVNLAVATAEHWSAVRANQDALERYGAATEGNVANLPRFGQHERPSRPQRTQISPQDTTPAPQDRHRERRRLFGLVRRGRRKDVQDAD</sequence>
<comment type="similarity">
    <text evidence="1">Belongs to the mycobacterial PPE family.</text>
</comment>
<dbReference type="EMBL" id="BAAAUX010000010">
    <property type="protein sequence ID" value="GAA2784588.1"/>
    <property type="molecule type" value="Genomic_DNA"/>
</dbReference>
<dbReference type="Proteomes" id="UP001500979">
    <property type="component" value="Unassembled WGS sequence"/>
</dbReference>
<name>A0ABN3V9Z7_9PSEU</name>